<keyword evidence="3" id="KW-1185">Reference proteome</keyword>
<keyword evidence="1" id="KW-0732">Signal</keyword>
<feature type="signal peptide" evidence="1">
    <location>
        <begin position="1"/>
        <end position="22"/>
    </location>
</feature>
<sequence>MWSLLLLRQLFLVLLLLLLGQQQRLHQTRSDVVSLHACLAKAHRILGKKTFVKEVVYNWAIGATEKQMASMRRNDGAMFTVTKVVDGSDNDRVCIGSHIALTGLDMITYSNTVLKVSISGRNMRRRCNRGRDNSARRIRIVV</sequence>
<gene>
    <name evidence="2" type="ORF">POSPLADRAFT_1160985</name>
</gene>
<evidence type="ECO:0000313" key="3">
    <source>
        <dbReference type="Proteomes" id="UP000194127"/>
    </source>
</evidence>
<dbReference type="RefSeq" id="XP_024332901.1">
    <property type="nucleotide sequence ID" value="XM_024487629.1"/>
</dbReference>
<name>A0A1X6MI54_9APHY</name>
<dbReference type="EMBL" id="KZ110622">
    <property type="protein sequence ID" value="OSX56107.1"/>
    <property type="molecule type" value="Genomic_DNA"/>
</dbReference>
<dbReference type="Proteomes" id="UP000194127">
    <property type="component" value="Unassembled WGS sequence"/>
</dbReference>
<evidence type="ECO:0000313" key="2">
    <source>
        <dbReference type="EMBL" id="OSX56107.1"/>
    </source>
</evidence>
<evidence type="ECO:0000256" key="1">
    <source>
        <dbReference type="SAM" id="SignalP"/>
    </source>
</evidence>
<accession>A0A1X6MI54</accession>
<proteinExistence type="predicted"/>
<reference evidence="2 3" key="1">
    <citation type="submission" date="2017-04" db="EMBL/GenBank/DDBJ databases">
        <title>Genome Sequence of the Model Brown-Rot Fungus Postia placenta SB12.</title>
        <authorList>
            <consortium name="DOE Joint Genome Institute"/>
            <person name="Gaskell J."/>
            <person name="Kersten P."/>
            <person name="Larrondo L.F."/>
            <person name="Canessa P."/>
            <person name="Martinez D."/>
            <person name="Hibbett D."/>
            <person name="Schmoll M."/>
            <person name="Kubicek C.P."/>
            <person name="Martinez A.T."/>
            <person name="Yadav J."/>
            <person name="Master E."/>
            <person name="Magnuson J.K."/>
            <person name="James T."/>
            <person name="Yaver D."/>
            <person name="Berka R."/>
            <person name="Labutti K."/>
            <person name="Lipzen A."/>
            <person name="Aerts A."/>
            <person name="Barry K."/>
            <person name="Henrissat B."/>
            <person name="Blanchette R."/>
            <person name="Grigoriev I."/>
            <person name="Cullen D."/>
        </authorList>
    </citation>
    <scope>NUCLEOTIDE SEQUENCE [LARGE SCALE GENOMIC DNA]</scope>
    <source>
        <strain evidence="2 3">MAD-698-R-SB12</strain>
    </source>
</reference>
<organism evidence="2 3">
    <name type="scientific">Postia placenta MAD-698-R-SB12</name>
    <dbReference type="NCBI Taxonomy" id="670580"/>
    <lineage>
        <taxon>Eukaryota</taxon>
        <taxon>Fungi</taxon>
        <taxon>Dikarya</taxon>
        <taxon>Basidiomycota</taxon>
        <taxon>Agaricomycotina</taxon>
        <taxon>Agaricomycetes</taxon>
        <taxon>Polyporales</taxon>
        <taxon>Adustoporiaceae</taxon>
        <taxon>Rhodonia</taxon>
    </lineage>
</organism>
<dbReference type="GeneID" id="36332578"/>
<dbReference type="AlphaFoldDB" id="A0A1X6MI54"/>
<feature type="chain" id="PRO_5010870594" evidence="1">
    <location>
        <begin position="23"/>
        <end position="142"/>
    </location>
</feature>
<protein>
    <submittedName>
        <fullName evidence="2">Uncharacterized protein</fullName>
    </submittedName>
</protein>